<keyword evidence="1" id="KW-1133">Transmembrane helix</keyword>
<gene>
    <name evidence="2" type="ORF">KJ970_18265</name>
</gene>
<evidence type="ECO:0000313" key="3">
    <source>
        <dbReference type="Proteomes" id="UP000777784"/>
    </source>
</evidence>
<sequence length="66" mass="7322">MRHIKTHPLLTAFTAVALFLAAIAKWLSIINGVHRPTDFISAGIFTVGAVIWILLLLRARKSKPED</sequence>
<comment type="caution">
    <text evidence="2">The sequence shown here is derived from an EMBL/GenBank/DDBJ whole genome shotgun (WGS) entry which is preliminary data.</text>
</comment>
<name>A0A948RXJ2_UNCEI</name>
<keyword evidence="1" id="KW-0472">Membrane</keyword>
<protein>
    <submittedName>
        <fullName evidence="2">Uncharacterized protein</fullName>
    </submittedName>
</protein>
<dbReference type="AlphaFoldDB" id="A0A948RXJ2"/>
<organism evidence="2 3">
    <name type="scientific">Eiseniibacteriota bacterium</name>
    <dbReference type="NCBI Taxonomy" id="2212470"/>
    <lineage>
        <taxon>Bacteria</taxon>
        <taxon>Candidatus Eiseniibacteriota</taxon>
    </lineage>
</organism>
<feature type="transmembrane region" description="Helical" evidence="1">
    <location>
        <begin position="40"/>
        <end position="57"/>
    </location>
</feature>
<dbReference type="EMBL" id="JAHJDP010000104">
    <property type="protein sequence ID" value="MBU2692868.1"/>
    <property type="molecule type" value="Genomic_DNA"/>
</dbReference>
<evidence type="ECO:0000313" key="2">
    <source>
        <dbReference type="EMBL" id="MBU2692868.1"/>
    </source>
</evidence>
<evidence type="ECO:0000256" key="1">
    <source>
        <dbReference type="SAM" id="Phobius"/>
    </source>
</evidence>
<dbReference type="Proteomes" id="UP000777784">
    <property type="component" value="Unassembled WGS sequence"/>
</dbReference>
<proteinExistence type="predicted"/>
<accession>A0A948RXJ2</accession>
<keyword evidence="1" id="KW-0812">Transmembrane</keyword>
<reference evidence="2" key="1">
    <citation type="submission" date="2021-05" db="EMBL/GenBank/DDBJ databases">
        <title>Energy efficiency and biological interactions define the core microbiome of deep oligotrophic groundwater.</title>
        <authorList>
            <person name="Mehrshad M."/>
            <person name="Lopez-Fernandez M."/>
            <person name="Bell E."/>
            <person name="Bernier-Latmani R."/>
            <person name="Bertilsson S."/>
            <person name="Dopson M."/>
        </authorList>
    </citation>
    <scope>NUCLEOTIDE SEQUENCE</scope>
    <source>
        <strain evidence="2">Modern_marine.mb.64</strain>
    </source>
</reference>